<dbReference type="InterPro" id="IPR000866">
    <property type="entry name" value="AhpC/TSA"/>
</dbReference>
<dbReference type="RefSeq" id="WP_036547475.1">
    <property type="nucleotide sequence ID" value="NZ_JMSZ01000032.1"/>
</dbReference>
<dbReference type="Proteomes" id="UP000027318">
    <property type="component" value="Unassembled WGS sequence"/>
</dbReference>
<dbReference type="STRING" id="267850.ADINL_2083"/>
<keyword evidence="1" id="KW-0472">Membrane</keyword>
<dbReference type="InterPro" id="IPR036249">
    <property type="entry name" value="Thioredoxin-like_sf"/>
</dbReference>
<keyword evidence="1" id="KW-1133">Transmembrane helix</keyword>
<dbReference type="PANTHER" id="PTHR42852:SF13">
    <property type="entry name" value="PROTEIN DIPZ"/>
    <property type="match status" value="1"/>
</dbReference>
<evidence type="ECO:0000256" key="1">
    <source>
        <dbReference type="SAM" id="Phobius"/>
    </source>
</evidence>
<name>A0A063XZU5_9GAMM</name>
<dbReference type="InterPro" id="IPR050553">
    <property type="entry name" value="Thioredoxin_ResA/DsbE_sf"/>
</dbReference>
<sequence>MLKSYKALPRALRWGLEILLVVLLFIVIRSWQSPGVASGPAPDFQGVTLQGDQVSLEGYRGEPLLLVVWAEWCRICRIELPMIEPLAERHQVLTLAIQSGNDQDVREFLAAQGLQLPVLNDAQGELAAELGVRGVPVMYIIDADGMIRFTEVGLTSRWGLKARLWWAGRS</sequence>
<dbReference type="AlphaFoldDB" id="A0A063XZU5"/>
<feature type="domain" description="Thioredoxin" evidence="2">
    <location>
        <begin position="35"/>
        <end position="169"/>
    </location>
</feature>
<protein>
    <submittedName>
        <fullName evidence="3">Cytochrome c-type biogenesis protein CcmG/DsbE, thiol:disulfide oxidoreductase</fullName>
    </submittedName>
</protein>
<dbReference type="PROSITE" id="PS51352">
    <property type="entry name" value="THIOREDOXIN_2"/>
    <property type="match status" value="1"/>
</dbReference>
<dbReference type="PANTHER" id="PTHR42852">
    <property type="entry name" value="THIOL:DISULFIDE INTERCHANGE PROTEIN DSBE"/>
    <property type="match status" value="1"/>
</dbReference>
<evidence type="ECO:0000313" key="4">
    <source>
        <dbReference type="Proteomes" id="UP000027318"/>
    </source>
</evidence>
<dbReference type="Pfam" id="PF00578">
    <property type="entry name" value="AhpC-TSA"/>
    <property type="match status" value="1"/>
</dbReference>
<gene>
    <name evidence="3" type="ORF">ADINL_2083</name>
</gene>
<accession>A0A063XZU5</accession>
<keyword evidence="1" id="KW-0812">Transmembrane</keyword>
<dbReference type="CDD" id="cd03011">
    <property type="entry name" value="TlpA_like_ScsD_MtbDsbE"/>
    <property type="match status" value="1"/>
</dbReference>
<keyword evidence="4" id="KW-1185">Reference proteome</keyword>
<feature type="transmembrane region" description="Helical" evidence="1">
    <location>
        <begin position="12"/>
        <end position="31"/>
    </location>
</feature>
<comment type="caution">
    <text evidence="3">The sequence shown here is derived from an EMBL/GenBank/DDBJ whole genome shotgun (WGS) entry which is preliminary data.</text>
</comment>
<organism evidence="3 4">
    <name type="scientific">Nitrincola lacisaponensis</name>
    <dbReference type="NCBI Taxonomy" id="267850"/>
    <lineage>
        <taxon>Bacteria</taxon>
        <taxon>Pseudomonadati</taxon>
        <taxon>Pseudomonadota</taxon>
        <taxon>Gammaproteobacteria</taxon>
        <taxon>Oceanospirillales</taxon>
        <taxon>Oceanospirillaceae</taxon>
        <taxon>Nitrincola</taxon>
    </lineage>
</organism>
<dbReference type="SUPFAM" id="SSF52833">
    <property type="entry name" value="Thioredoxin-like"/>
    <property type="match status" value="1"/>
</dbReference>
<proteinExistence type="predicted"/>
<evidence type="ECO:0000313" key="3">
    <source>
        <dbReference type="EMBL" id="KDE38954.1"/>
    </source>
</evidence>
<dbReference type="InterPro" id="IPR013766">
    <property type="entry name" value="Thioredoxin_domain"/>
</dbReference>
<dbReference type="GO" id="GO:0016209">
    <property type="term" value="F:antioxidant activity"/>
    <property type="evidence" value="ECO:0007669"/>
    <property type="project" value="InterPro"/>
</dbReference>
<dbReference type="GO" id="GO:0016491">
    <property type="term" value="F:oxidoreductase activity"/>
    <property type="evidence" value="ECO:0007669"/>
    <property type="project" value="InterPro"/>
</dbReference>
<dbReference type="EMBL" id="JMSZ01000032">
    <property type="protein sequence ID" value="KDE38954.1"/>
    <property type="molecule type" value="Genomic_DNA"/>
</dbReference>
<reference evidence="3 4" key="1">
    <citation type="journal article" date="2005" name="Int. J. Syst. Evol. Microbiol.">
        <title>Nitrincola lacisaponensis gen. nov., sp. nov., a novel alkaliphilic bacterium isolated from an alkaline, saline lake.</title>
        <authorList>
            <person name="Dimitriu P.A."/>
            <person name="Shukla S.K."/>
            <person name="Conradt J."/>
            <person name="Marquez M.C."/>
            <person name="Ventosa A."/>
            <person name="Maglia A."/>
            <person name="Peyton B.M."/>
            <person name="Pinkart H.C."/>
            <person name="Mormile M.R."/>
        </authorList>
    </citation>
    <scope>NUCLEOTIDE SEQUENCE [LARGE SCALE GENOMIC DNA]</scope>
    <source>
        <strain evidence="3 4">4CA</strain>
    </source>
</reference>
<dbReference type="Gene3D" id="3.40.30.10">
    <property type="entry name" value="Glutaredoxin"/>
    <property type="match status" value="1"/>
</dbReference>
<evidence type="ECO:0000259" key="2">
    <source>
        <dbReference type="PROSITE" id="PS51352"/>
    </source>
</evidence>
<dbReference type="OrthoDB" id="9799347at2"/>